<reference evidence="2 3" key="1">
    <citation type="submission" date="2016-09" db="EMBL/GenBank/DDBJ databases">
        <title>The draft genome of Dichanthelium oligosanthes: A C3 panicoid grass species.</title>
        <authorList>
            <person name="Studer A.J."/>
            <person name="Schnable J.C."/>
            <person name="Brutnell T.P."/>
        </authorList>
    </citation>
    <scope>NUCLEOTIDE SEQUENCE [LARGE SCALE GENOMIC DNA]</scope>
    <source>
        <strain evidence="3">cv. Kellogg 1175</strain>
        <tissue evidence="2">Leaf</tissue>
    </source>
</reference>
<gene>
    <name evidence="2" type="ORF">BAE44_0011493</name>
</gene>
<organism evidence="2 3">
    <name type="scientific">Dichanthelium oligosanthes</name>
    <dbReference type="NCBI Taxonomy" id="888268"/>
    <lineage>
        <taxon>Eukaryota</taxon>
        <taxon>Viridiplantae</taxon>
        <taxon>Streptophyta</taxon>
        <taxon>Embryophyta</taxon>
        <taxon>Tracheophyta</taxon>
        <taxon>Spermatophyta</taxon>
        <taxon>Magnoliopsida</taxon>
        <taxon>Liliopsida</taxon>
        <taxon>Poales</taxon>
        <taxon>Poaceae</taxon>
        <taxon>PACMAD clade</taxon>
        <taxon>Panicoideae</taxon>
        <taxon>Panicodae</taxon>
        <taxon>Paniceae</taxon>
        <taxon>Dichantheliinae</taxon>
        <taxon>Dichanthelium</taxon>
    </lineage>
</organism>
<dbReference type="AlphaFoldDB" id="A0A1E5VQU5"/>
<keyword evidence="3" id="KW-1185">Reference proteome</keyword>
<dbReference type="EMBL" id="LWDX02032426">
    <property type="protein sequence ID" value="OEL27489.1"/>
    <property type="molecule type" value="Genomic_DNA"/>
</dbReference>
<comment type="caution">
    <text evidence="2">The sequence shown here is derived from an EMBL/GenBank/DDBJ whole genome shotgun (WGS) entry which is preliminary data.</text>
</comment>
<name>A0A1E5VQU5_9POAL</name>
<accession>A0A1E5VQU5</accession>
<dbReference type="Proteomes" id="UP000095767">
    <property type="component" value="Unassembled WGS sequence"/>
</dbReference>
<evidence type="ECO:0000313" key="2">
    <source>
        <dbReference type="EMBL" id="OEL27489.1"/>
    </source>
</evidence>
<evidence type="ECO:0000256" key="1">
    <source>
        <dbReference type="SAM" id="MobiDB-lite"/>
    </source>
</evidence>
<protein>
    <submittedName>
        <fullName evidence="2">Uncharacterized protein</fullName>
    </submittedName>
</protein>
<feature type="non-terminal residue" evidence="2">
    <location>
        <position position="1"/>
    </location>
</feature>
<evidence type="ECO:0000313" key="3">
    <source>
        <dbReference type="Proteomes" id="UP000095767"/>
    </source>
</evidence>
<proteinExistence type="predicted"/>
<sequence length="125" mass="12639">LSSERRQWWHSSSRILRTPSRCSARSHNGAGAGAGFTLEESWRRGVTPSSVVAIGGGGDRGSASFRGADGVPPGLHLVYVGNAALPPGSCRAGVGGRRREGRGGAGGVLAQPVAGKGRGGADEVH</sequence>
<feature type="region of interest" description="Disordered" evidence="1">
    <location>
        <begin position="91"/>
        <end position="125"/>
    </location>
</feature>